<evidence type="ECO:0000313" key="2">
    <source>
        <dbReference type="EMBL" id="KAH3841808.1"/>
    </source>
</evidence>
<protein>
    <submittedName>
        <fullName evidence="2">Uncharacterized protein</fullName>
    </submittedName>
</protein>
<organism evidence="2 4">
    <name type="scientific">Dreissena polymorpha</name>
    <name type="common">Zebra mussel</name>
    <name type="synonym">Mytilus polymorpha</name>
    <dbReference type="NCBI Taxonomy" id="45954"/>
    <lineage>
        <taxon>Eukaryota</taxon>
        <taxon>Metazoa</taxon>
        <taxon>Spiralia</taxon>
        <taxon>Lophotrochozoa</taxon>
        <taxon>Mollusca</taxon>
        <taxon>Bivalvia</taxon>
        <taxon>Autobranchia</taxon>
        <taxon>Heteroconchia</taxon>
        <taxon>Euheterodonta</taxon>
        <taxon>Imparidentia</taxon>
        <taxon>Neoheterodontei</taxon>
        <taxon>Myida</taxon>
        <taxon>Dreissenoidea</taxon>
        <taxon>Dreissenidae</taxon>
        <taxon>Dreissena</taxon>
    </lineage>
</organism>
<gene>
    <name evidence="3" type="ORF">DPMN_097857</name>
    <name evidence="2" type="ORF">DPMN_115288</name>
</gene>
<feature type="region of interest" description="Disordered" evidence="1">
    <location>
        <begin position="14"/>
        <end position="50"/>
    </location>
</feature>
<dbReference type="Proteomes" id="UP000828390">
    <property type="component" value="Unassembled WGS sequence"/>
</dbReference>
<name>A0A9D4KL01_DREPO</name>
<reference evidence="2" key="2">
    <citation type="submission" date="2020-11" db="EMBL/GenBank/DDBJ databases">
        <authorList>
            <person name="McCartney M.A."/>
            <person name="Auch B."/>
            <person name="Kono T."/>
            <person name="Mallez S."/>
            <person name="Becker A."/>
            <person name="Gohl D.M."/>
            <person name="Silverstein K.A.T."/>
            <person name="Koren S."/>
            <person name="Bechman K.B."/>
            <person name="Herman A."/>
            <person name="Abrahante J.E."/>
            <person name="Garbe J."/>
        </authorList>
    </citation>
    <scope>NUCLEOTIDE SEQUENCE</scope>
    <source>
        <strain evidence="2">Duluth1</strain>
        <tissue evidence="2">Whole animal</tissue>
    </source>
</reference>
<sequence>MKNYCKQTFQKLINNSNDTNSDDGRVASVAPPGGYEGYKPYSGAHKCQES</sequence>
<accession>A0A9D4KL01</accession>
<reference evidence="2" key="1">
    <citation type="journal article" date="2019" name="bioRxiv">
        <title>The Genome of the Zebra Mussel, Dreissena polymorpha: A Resource for Invasive Species Research.</title>
        <authorList>
            <person name="McCartney M.A."/>
            <person name="Auch B."/>
            <person name="Kono T."/>
            <person name="Mallez S."/>
            <person name="Zhang Y."/>
            <person name="Obille A."/>
            <person name="Becker A."/>
            <person name="Abrahante J.E."/>
            <person name="Garbe J."/>
            <person name="Badalamenti J.P."/>
            <person name="Herman A."/>
            <person name="Mangelson H."/>
            <person name="Liachko I."/>
            <person name="Sullivan S."/>
            <person name="Sone E.D."/>
            <person name="Koren S."/>
            <person name="Silverstein K.A.T."/>
            <person name="Beckman K.B."/>
            <person name="Gohl D.M."/>
        </authorList>
    </citation>
    <scope>NUCLEOTIDE SEQUENCE</scope>
    <source>
        <strain evidence="2">Duluth1</strain>
        <tissue evidence="2">Whole animal</tissue>
    </source>
</reference>
<dbReference type="EMBL" id="JAIWYP010000003">
    <property type="protein sequence ID" value="KAH3855292.1"/>
    <property type="molecule type" value="Genomic_DNA"/>
</dbReference>
<comment type="caution">
    <text evidence="2">The sequence shown here is derived from an EMBL/GenBank/DDBJ whole genome shotgun (WGS) entry which is preliminary data.</text>
</comment>
<evidence type="ECO:0000256" key="1">
    <source>
        <dbReference type="SAM" id="MobiDB-lite"/>
    </source>
</evidence>
<dbReference type="EMBL" id="JAIWYP010000004">
    <property type="protein sequence ID" value="KAH3841808.1"/>
    <property type="molecule type" value="Genomic_DNA"/>
</dbReference>
<evidence type="ECO:0000313" key="3">
    <source>
        <dbReference type="EMBL" id="KAH3855292.1"/>
    </source>
</evidence>
<evidence type="ECO:0000313" key="4">
    <source>
        <dbReference type="Proteomes" id="UP000828390"/>
    </source>
</evidence>
<proteinExistence type="predicted"/>
<dbReference type="AlphaFoldDB" id="A0A9D4KL01"/>
<keyword evidence="4" id="KW-1185">Reference proteome</keyword>